<dbReference type="NCBIfam" id="TIGR03781">
    <property type="entry name" value="Bac_Flav_CT_K"/>
    <property type="match status" value="1"/>
</dbReference>
<evidence type="ECO:0000256" key="1">
    <source>
        <dbReference type="SAM" id="Phobius"/>
    </source>
</evidence>
<keyword evidence="1" id="KW-0812">Transmembrane</keyword>
<keyword evidence="3" id="KW-1185">Reference proteome</keyword>
<gene>
    <name evidence="2" type="primary">traK</name>
    <name evidence="2" type="ORF">ACFFGT_10625</name>
</gene>
<keyword evidence="1" id="KW-0472">Membrane</keyword>
<keyword evidence="1" id="KW-1133">Transmembrane helix</keyword>
<comment type="caution">
    <text evidence="2">The sequence shown here is derived from an EMBL/GenBank/DDBJ whole genome shotgun (WGS) entry which is preliminary data.</text>
</comment>
<dbReference type="Proteomes" id="UP001589828">
    <property type="component" value="Unassembled WGS sequence"/>
</dbReference>
<dbReference type="RefSeq" id="WP_377022504.1">
    <property type="nucleotide sequence ID" value="NZ_JBHLTS010000021.1"/>
</dbReference>
<sequence length="205" mass="23472">MFPKIKNLETAFQHVRTFCIVIVIAAFATIGFMHWQNRILSLVLQKRVYILAGNTAWAATAAEKSVYLPYEAKGQVRAFHDLFFNLDPDEKLNRRNLSRALDLADESARKVYDSLSVSGYYTAVVAGNIHQRILIDSVEVDTRQEPYHFRCFARLQITRATSEVVQNLVTEGDLYEAQRSDNNLLGLLIRHWNTTENKVLTVSNH</sequence>
<evidence type="ECO:0000313" key="3">
    <source>
        <dbReference type="Proteomes" id="UP001589828"/>
    </source>
</evidence>
<dbReference type="InterPro" id="IPR022276">
    <property type="entry name" value="Conjug_transposon_TraK"/>
</dbReference>
<protein>
    <submittedName>
        <fullName evidence="2">Conjugative transposon protein TraK</fullName>
    </submittedName>
</protein>
<name>A0ABV6L599_9SPHI</name>
<accession>A0ABV6L599</accession>
<organism evidence="2 3">
    <name type="scientific">Mucilaginibacter angelicae</name>
    <dbReference type="NCBI Taxonomy" id="869718"/>
    <lineage>
        <taxon>Bacteria</taxon>
        <taxon>Pseudomonadati</taxon>
        <taxon>Bacteroidota</taxon>
        <taxon>Sphingobacteriia</taxon>
        <taxon>Sphingobacteriales</taxon>
        <taxon>Sphingobacteriaceae</taxon>
        <taxon>Mucilaginibacter</taxon>
    </lineage>
</organism>
<feature type="transmembrane region" description="Helical" evidence="1">
    <location>
        <begin position="15"/>
        <end position="35"/>
    </location>
</feature>
<evidence type="ECO:0000313" key="2">
    <source>
        <dbReference type="EMBL" id="MFC0514660.1"/>
    </source>
</evidence>
<dbReference type="EMBL" id="JBHLTS010000021">
    <property type="protein sequence ID" value="MFC0514660.1"/>
    <property type="molecule type" value="Genomic_DNA"/>
</dbReference>
<proteinExistence type="predicted"/>
<reference evidence="2 3" key="1">
    <citation type="submission" date="2024-09" db="EMBL/GenBank/DDBJ databases">
        <authorList>
            <person name="Sun Q."/>
            <person name="Mori K."/>
        </authorList>
    </citation>
    <scope>NUCLEOTIDE SEQUENCE [LARGE SCALE GENOMIC DNA]</scope>
    <source>
        <strain evidence="2 3">NCAIM B.02415</strain>
    </source>
</reference>